<comment type="caution">
    <text evidence="1">The sequence shown here is derived from an EMBL/GenBank/DDBJ whole genome shotgun (WGS) entry which is preliminary data.</text>
</comment>
<protein>
    <recommendedName>
        <fullName evidence="3">Outer membrane protein beta-barrel domain-containing protein</fullName>
    </recommendedName>
</protein>
<keyword evidence="2" id="KW-1185">Reference proteome</keyword>
<dbReference type="Proteomes" id="UP001338309">
    <property type="component" value="Unassembled WGS sequence"/>
</dbReference>
<proteinExistence type="predicted"/>
<reference evidence="1 2" key="1">
    <citation type="submission" date="2023-08" db="EMBL/GenBank/DDBJ databases">
        <title>Draft genome sequence of Algoriphagus confluentis.</title>
        <authorList>
            <person name="Takatani N."/>
            <person name="Hosokawa M."/>
            <person name="Sawabe T."/>
        </authorList>
    </citation>
    <scope>NUCLEOTIDE SEQUENCE [LARGE SCALE GENOMIC DNA]</scope>
    <source>
        <strain evidence="1 2">NBRC 111222</strain>
    </source>
</reference>
<dbReference type="EMBL" id="BTPD01000005">
    <property type="protein sequence ID" value="GMQ29127.1"/>
    <property type="molecule type" value="Genomic_DNA"/>
</dbReference>
<evidence type="ECO:0000313" key="2">
    <source>
        <dbReference type="Proteomes" id="UP001338309"/>
    </source>
</evidence>
<gene>
    <name evidence="1" type="ORF">Aconfl_17700</name>
</gene>
<name>A0ABQ6PNK0_9BACT</name>
<evidence type="ECO:0008006" key="3">
    <source>
        <dbReference type="Google" id="ProtNLM"/>
    </source>
</evidence>
<organism evidence="1 2">
    <name type="scientific">Algoriphagus confluentis</name>
    <dbReference type="NCBI Taxonomy" id="1697556"/>
    <lineage>
        <taxon>Bacteria</taxon>
        <taxon>Pseudomonadati</taxon>
        <taxon>Bacteroidota</taxon>
        <taxon>Cytophagia</taxon>
        <taxon>Cytophagales</taxon>
        <taxon>Cyclobacteriaceae</taxon>
        <taxon>Algoriphagus</taxon>
    </lineage>
</organism>
<evidence type="ECO:0000313" key="1">
    <source>
        <dbReference type="EMBL" id="GMQ29127.1"/>
    </source>
</evidence>
<sequence>MKRLTICILCLIVHLEVYSQHSFGLEFGQVSQNSFGNVNQIGNVIVQPVGGGTTTTRLFGLFYEFEFSDRLSLHNKVTYSRVFTRYAFYDQSKPVFPNVPGLFETKAGGPPTGRLSLEILPQVKLLEIGKLRLNAFGGLNVSANIVKEQDDEFYRGLPELSLVYNSFENSVMPITANFVFGCSLEFAQRIVFWAKYQPTSYYSREIRVEGQSYPFENRWNFLSLTLGYKFHSFRLKNEDKQ</sequence>
<accession>A0ABQ6PNK0</accession>